<dbReference type="GO" id="GO:0000160">
    <property type="term" value="P:phosphorelay signal transduction system"/>
    <property type="evidence" value="ECO:0007669"/>
    <property type="project" value="InterPro"/>
</dbReference>
<dbReference type="PIRSF" id="PIRSF036883">
    <property type="entry name" value="RR_HD-GYP_mod"/>
    <property type="match status" value="1"/>
</dbReference>
<gene>
    <name evidence="4" type="ORF">CWS72_04355</name>
</gene>
<reference evidence="5" key="1">
    <citation type="submission" date="2017-12" db="EMBL/GenBank/DDBJ databases">
        <title>Draft genome sequence of Telmatospirillum siberiense 26-4b1T, an acidotolerant peatland alphaproteobacterium potentially involved in sulfur cycling.</title>
        <authorList>
            <person name="Hausmann B."/>
            <person name="Pjevac P."/>
            <person name="Schreck K."/>
            <person name="Herbold C.W."/>
            <person name="Daims H."/>
            <person name="Wagner M."/>
            <person name="Pester M."/>
            <person name="Loy A."/>
        </authorList>
    </citation>
    <scope>NUCLEOTIDE SEQUENCE [LARGE SCALE GENOMIC DNA]</scope>
    <source>
        <strain evidence="5">26-4b1</strain>
    </source>
</reference>
<dbReference type="OrthoDB" id="9803649at2"/>
<dbReference type="Gene3D" id="3.40.50.2300">
    <property type="match status" value="1"/>
</dbReference>
<dbReference type="AlphaFoldDB" id="A0A2N3PZL4"/>
<dbReference type="SUPFAM" id="SSF52172">
    <property type="entry name" value="CheY-like"/>
    <property type="match status" value="1"/>
</dbReference>
<dbReference type="SMART" id="SM00448">
    <property type="entry name" value="REC"/>
    <property type="match status" value="1"/>
</dbReference>
<dbReference type="InterPro" id="IPR013976">
    <property type="entry name" value="HDOD"/>
</dbReference>
<proteinExistence type="predicted"/>
<feature type="domain" description="Response regulatory" evidence="2">
    <location>
        <begin position="6"/>
        <end position="121"/>
    </location>
</feature>
<evidence type="ECO:0000256" key="1">
    <source>
        <dbReference type="PROSITE-ProRule" id="PRU00169"/>
    </source>
</evidence>
<dbReference type="RefSeq" id="WP_101249345.1">
    <property type="nucleotide sequence ID" value="NZ_PIUM01000003.1"/>
</dbReference>
<dbReference type="InterPro" id="IPR001789">
    <property type="entry name" value="Sig_transdc_resp-reg_receiver"/>
</dbReference>
<evidence type="ECO:0000313" key="4">
    <source>
        <dbReference type="EMBL" id="PKU25801.1"/>
    </source>
</evidence>
<keyword evidence="5" id="KW-1185">Reference proteome</keyword>
<sequence>MSETIRIIFVDDEPHVLNGLRRAMSGAPHDWEMTFCASGEEAVALMTEHPADVIVSDMRMPEMDGAQLLEIVRQRHPETVRIILSGYADASSVLRTVGPAHAYLAKPCDSQTLAAAIARPLTLRRIMTSEGLHKALGGITNLPSLPEPYVKIAEELRSPNSSIRAVADIVAQDIAMTAELLKLTNSAFFSVGARITTPLQAVRTLGLETVQALVLRIGIFRQFGAADPRTNSMMASLNSHSLRLARLCEAIAETEGADPPTAKMAYCAGMLSCLGMLILLDAHTEPYRALMAKTGPETPLEDLEQEAFGASHTLMGAYLLGLWGFSETVVEAIALSGRPKTSGDRENPLLTALHAARALGPPLPWLAPGVRDVAKPDADYLQSCRKLDRIAIWQELSTRTNGEAK</sequence>
<comment type="caution">
    <text evidence="4">The sequence shown here is derived from an EMBL/GenBank/DDBJ whole genome shotgun (WGS) entry which is preliminary data.</text>
</comment>
<feature type="modified residue" description="4-aspartylphosphate" evidence="1">
    <location>
        <position position="57"/>
    </location>
</feature>
<dbReference type="InterPro" id="IPR052340">
    <property type="entry name" value="RNase_Y/CdgJ"/>
</dbReference>
<evidence type="ECO:0000259" key="3">
    <source>
        <dbReference type="PROSITE" id="PS51833"/>
    </source>
</evidence>
<organism evidence="4 5">
    <name type="scientific">Telmatospirillum siberiense</name>
    <dbReference type="NCBI Taxonomy" id="382514"/>
    <lineage>
        <taxon>Bacteria</taxon>
        <taxon>Pseudomonadati</taxon>
        <taxon>Pseudomonadota</taxon>
        <taxon>Alphaproteobacteria</taxon>
        <taxon>Rhodospirillales</taxon>
        <taxon>Rhodospirillaceae</taxon>
        <taxon>Telmatospirillum</taxon>
    </lineage>
</organism>
<accession>A0A2N3PZL4</accession>
<dbReference type="Pfam" id="PF00072">
    <property type="entry name" value="Response_reg"/>
    <property type="match status" value="1"/>
</dbReference>
<feature type="domain" description="HDOD" evidence="3">
    <location>
        <begin position="142"/>
        <end position="339"/>
    </location>
</feature>
<dbReference type="Proteomes" id="UP000233293">
    <property type="component" value="Unassembled WGS sequence"/>
</dbReference>
<dbReference type="SUPFAM" id="SSF109604">
    <property type="entry name" value="HD-domain/PDEase-like"/>
    <property type="match status" value="1"/>
</dbReference>
<dbReference type="PANTHER" id="PTHR33525">
    <property type="match status" value="1"/>
</dbReference>
<evidence type="ECO:0000259" key="2">
    <source>
        <dbReference type="PROSITE" id="PS50110"/>
    </source>
</evidence>
<dbReference type="EMBL" id="PIUM01000003">
    <property type="protein sequence ID" value="PKU25801.1"/>
    <property type="molecule type" value="Genomic_DNA"/>
</dbReference>
<dbReference type="PROSITE" id="PS50110">
    <property type="entry name" value="RESPONSE_REGULATORY"/>
    <property type="match status" value="1"/>
</dbReference>
<dbReference type="InterPro" id="IPR011006">
    <property type="entry name" value="CheY-like_superfamily"/>
</dbReference>
<dbReference type="InterPro" id="IPR014626">
    <property type="entry name" value="Sig_transdc_resp-reg_put"/>
</dbReference>
<dbReference type="CDD" id="cd17569">
    <property type="entry name" value="REC_HupR-like"/>
    <property type="match status" value="1"/>
</dbReference>
<dbReference type="PANTHER" id="PTHR33525:SF3">
    <property type="entry name" value="RIBONUCLEASE Y"/>
    <property type="match status" value="1"/>
</dbReference>
<dbReference type="Gene3D" id="1.10.3210.10">
    <property type="entry name" value="Hypothetical protein af1432"/>
    <property type="match status" value="1"/>
</dbReference>
<protein>
    <submittedName>
        <fullName evidence="4">Response regulator</fullName>
    </submittedName>
</protein>
<name>A0A2N3PZL4_9PROT</name>
<keyword evidence="1" id="KW-0597">Phosphoprotein</keyword>
<dbReference type="PROSITE" id="PS51833">
    <property type="entry name" value="HDOD"/>
    <property type="match status" value="1"/>
</dbReference>
<evidence type="ECO:0000313" key="5">
    <source>
        <dbReference type="Proteomes" id="UP000233293"/>
    </source>
</evidence>
<dbReference type="Pfam" id="PF08668">
    <property type="entry name" value="HDOD"/>
    <property type="match status" value="1"/>
</dbReference>